<dbReference type="Gene3D" id="3.40.50.12780">
    <property type="entry name" value="N-terminal domain of ligase-like"/>
    <property type="match status" value="1"/>
</dbReference>
<dbReference type="PANTHER" id="PTHR43767:SF8">
    <property type="entry name" value="LONG-CHAIN-FATTY-ACID--COA LIGASE"/>
    <property type="match status" value="1"/>
</dbReference>
<gene>
    <name evidence="4" type="ORF">S12H4_37330</name>
</gene>
<evidence type="ECO:0000256" key="1">
    <source>
        <dbReference type="ARBA" id="ARBA00022598"/>
    </source>
</evidence>
<evidence type="ECO:0000259" key="3">
    <source>
        <dbReference type="Pfam" id="PF13193"/>
    </source>
</evidence>
<accession>X1V1C9</accession>
<protein>
    <recommendedName>
        <fullName evidence="2">long-chain-fatty-acid--CoA ligase</fullName>
        <ecNumber evidence="2">6.2.1.3</ecNumber>
    </recommendedName>
</protein>
<dbReference type="EC" id="6.2.1.3" evidence="2"/>
<comment type="caution">
    <text evidence="4">The sequence shown here is derived from an EMBL/GenBank/DDBJ whole genome shotgun (WGS) entry which is preliminary data.</text>
</comment>
<feature type="non-terminal residue" evidence="4">
    <location>
        <position position="1"/>
    </location>
</feature>
<dbReference type="Pfam" id="PF13193">
    <property type="entry name" value="AMP-binding_C"/>
    <property type="match status" value="1"/>
</dbReference>
<dbReference type="EMBL" id="BARW01022350">
    <property type="protein sequence ID" value="GAI98444.1"/>
    <property type="molecule type" value="Genomic_DNA"/>
</dbReference>
<sequence>ARIVHIYASTEAGVGFAVHDGLEGFPKDYLNDPPKDIGINVDKKGYLLIRTLENEQYFLNEETPLYNDDGWINTGDIVRLENDRYIFLGRANGVINVGGDKVYPEEIEHVINQVPGVALVAVAGRKSSIMGALVEATIVTDNSVVDKETFLSNVKQYCRAHLPAYKVPAILKITESLEMSPSGKIIRK</sequence>
<keyword evidence="1" id="KW-0436">Ligase</keyword>
<dbReference type="InterPro" id="IPR042099">
    <property type="entry name" value="ANL_N_sf"/>
</dbReference>
<dbReference type="PANTHER" id="PTHR43767">
    <property type="entry name" value="LONG-CHAIN-FATTY-ACID--COA LIGASE"/>
    <property type="match status" value="1"/>
</dbReference>
<dbReference type="InterPro" id="IPR050237">
    <property type="entry name" value="ATP-dep_AMP-bd_enzyme"/>
</dbReference>
<dbReference type="InterPro" id="IPR025110">
    <property type="entry name" value="AMP-bd_C"/>
</dbReference>
<proteinExistence type="predicted"/>
<dbReference type="InterPro" id="IPR045851">
    <property type="entry name" value="AMP-bd_C_sf"/>
</dbReference>
<name>X1V1C9_9ZZZZ</name>
<feature type="domain" description="AMP-binding enzyme C-terminal" evidence="3">
    <location>
        <begin position="106"/>
        <end position="184"/>
    </location>
</feature>
<evidence type="ECO:0000313" key="4">
    <source>
        <dbReference type="EMBL" id="GAI98444.1"/>
    </source>
</evidence>
<dbReference type="GO" id="GO:0004467">
    <property type="term" value="F:long-chain fatty acid-CoA ligase activity"/>
    <property type="evidence" value="ECO:0007669"/>
    <property type="project" value="UniProtKB-EC"/>
</dbReference>
<dbReference type="SUPFAM" id="SSF56801">
    <property type="entry name" value="Acetyl-CoA synthetase-like"/>
    <property type="match status" value="1"/>
</dbReference>
<organism evidence="4">
    <name type="scientific">marine sediment metagenome</name>
    <dbReference type="NCBI Taxonomy" id="412755"/>
    <lineage>
        <taxon>unclassified sequences</taxon>
        <taxon>metagenomes</taxon>
        <taxon>ecological metagenomes</taxon>
    </lineage>
</organism>
<dbReference type="AlphaFoldDB" id="X1V1C9"/>
<evidence type="ECO:0000256" key="2">
    <source>
        <dbReference type="ARBA" id="ARBA00026121"/>
    </source>
</evidence>
<reference evidence="4" key="1">
    <citation type="journal article" date="2014" name="Front. Microbiol.">
        <title>High frequency of phylogenetically diverse reductive dehalogenase-homologous genes in deep subseafloor sedimentary metagenomes.</title>
        <authorList>
            <person name="Kawai M."/>
            <person name="Futagami T."/>
            <person name="Toyoda A."/>
            <person name="Takaki Y."/>
            <person name="Nishi S."/>
            <person name="Hori S."/>
            <person name="Arai W."/>
            <person name="Tsubouchi T."/>
            <person name="Morono Y."/>
            <person name="Uchiyama I."/>
            <person name="Ito T."/>
            <person name="Fujiyama A."/>
            <person name="Inagaki F."/>
            <person name="Takami H."/>
        </authorList>
    </citation>
    <scope>NUCLEOTIDE SEQUENCE</scope>
    <source>
        <strain evidence="4">Expedition CK06-06</strain>
    </source>
</reference>
<dbReference type="Gene3D" id="3.30.300.30">
    <property type="match status" value="1"/>
</dbReference>